<feature type="region of interest" description="Disordered" evidence="1">
    <location>
        <begin position="54"/>
        <end position="102"/>
    </location>
</feature>
<keyword evidence="2" id="KW-0472">Membrane</keyword>
<dbReference type="RefSeq" id="YP_293848.1">
    <property type="nucleotide sequence ID" value="NC_007346.1"/>
</dbReference>
<evidence type="ECO:0000256" key="1">
    <source>
        <dbReference type="SAM" id="MobiDB-lite"/>
    </source>
</evidence>
<dbReference type="KEGG" id="vg:3654993"/>
<feature type="transmembrane region" description="Helical" evidence="2">
    <location>
        <begin position="6"/>
        <end position="31"/>
    </location>
</feature>
<gene>
    <name evidence="3" type="ORF">EhV094</name>
</gene>
<dbReference type="GeneID" id="3654993"/>
<keyword evidence="2" id="KW-0812">Transmembrane</keyword>
<feature type="compositionally biased region" description="Basic and acidic residues" evidence="1">
    <location>
        <begin position="89"/>
        <end position="99"/>
    </location>
</feature>
<protein>
    <submittedName>
        <fullName evidence="3">Putative membrane protein</fullName>
    </submittedName>
</protein>
<reference evidence="3 4" key="1">
    <citation type="journal article" date="2005" name="Science">
        <title>Complete genome sequence and lytic phase transcription profile of a Coccolithovirus.</title>
        <authorList>
            <person name="Wilson W.H."/>
            <person name="Schroeder D.C."/>
            <person name="Allen M.J."/>
            <person name="Holden M.T.G."/>
            <person name="Parkhill J."/>
            <person name="Barrell B.G."/>
            <person name="Churcher C."/>
            <person name="Hamlin N."/>
            <person name="Mungall K."/>
            <person name="Norbertczak H."/>
            <person name="Quail M.A."/>
            <person name="Price C."/>
            <person name="Rabbinowitsch E."/>
            <person name="Walker D."/>
            <person name="Craigon M."/>
            <person name="Roy D."/>
            <person name="Ghazal P."/>
        </authorList>
    </citation>
    <scope>NUCLEOTIDE SEQUENCE [LARGE SCALE GENOMIC DNA]</scope>
    <source>
        <strain evidence="4">Isolate United Kingdom/English Channel/1999</strain>
    </source>
</reference>
<keyword evidence="2" id="KW-1133">Transmembrane helix</keyword>
<dbReference type="Proteomes" id="UP000000863">
    <property type="component" value="Segment"/>
</dbReference>
<organismHost>
    <name type="scientific">Emiliania huxleyi</name>
    <name type="common">Coccolithophore</name>
    <name type="synonym">Pontosphaera huxleyi</name>
    <dbReference type="NCBI Taxonomy" id="2903"/>
</organismHost>
<evidence type="ECO:0000256" key="2">
    <source>
        <dbReference type="SAM" id="Phobius"/>
    </source>
</evidence>
<evidence type="ECO:0000313" key="3">
    <source>
        <dbReference type="EMBL" id="CAI65517.1"/>
    </source>
</evidence>
<name>Q4A339_EHV8U</name>
<sequence>MSITPSTVILGILIAAVAILIVMLIIFLLGWKNGAAPFLASALSSEYIPENFDVDPPPVLTEDTTDPNPTDEVPHEEPVLDTVPPKIENTPRPEPDKLLPSDNIASFSGDILVGSELNNA</sequence>
<dbReference type="EMBL" id="AJ890364">
    <property type="protein sequence ID" value="CAI65517.1"/>
    <property type="molecule type" value="Genomic_DNA"/>
</dbReference>
<evidence type="ECO:0000313" key="4">
    <source>
        <dbReference type="Proteomes" id="UP000000863"/>
    </source>
</evidence>
<organism evidence="3 4">
    <name type="scientific">Emiliania huxleyi virus 86 (isolate United Kingdom/English Channel/1999)</name>
    <name type="common">EhV-86</name>
    <dbReference type="NCBI Taxonomy" id="654925"/>
    <lineage>
        <taxon>Viruses</taxon>
        <taxon>Varidnaviria</taxon>
        <taxon>Bamfordvirae</taxon>
        <taxon>Nucleocytoviricota</taxon>
        <taxon>Megaviricetes</taxon>
        <taxon>Algavirales</taxon>
        <taxon>Phycodnaviridae</taxon>
        <taxon>Coccolithovirus</taxon>
        <taxon>Coccolithovirus huxleyi</taxon>
        <taxon>Emiliania huxleyi virus 86</taxon>
    </lineage>
</organism>
<accession>Q4A339</accession>
<proteinExistence type="predicted"/>
<keyword evidence="4" id="KW-1185">Reference proteome</keyword>